<dbReference type="SUPFAM" id="SSF102114">
    <property type="entry name" value="Radical SAM enzymes"/>
    <property type="match status" value="1"/>
</dbReference>
<dbReference type="InterPro" id="IPR058240">
    <property type="entry name" value="rSAM_sf"/>
</dbReference>
<accession>A0A1B9F668</accession>
<dbReference type="InterPro" id="IPR007197">
    <property type="entry name" value="rSAM"/>
</dbReference>
<dbReference type="RefSeq" id="WP_141674223.1">
    <property type="nucleotide sequence ID" value="NZ_MAGO01000005.1"/>
</dbReference>
<dbReference type="SFLD" id="SFLDG01067">
    <property type="entry name" value="SPASM/twitch_domain_containing"/>
    <property type="match status" value="1"/>
</dbReference>
<keyword evidence="4" id="KW-0408">Iron</keyword>
<dbReference type="Gene3D" id="3.20.20.70">
    <property type="entry name" value="Aldolase class I"/>
    <property type="match status" value="1"/>
</dbReference>
<dbReference type="PANTHER" id="PTHR11228:SF7">
    <property type="entry name" value="PQQA PEPTIDE CYCLASE"/>
    <property type="match status" value="1"/>
</dbReference>
<dbReference type="PROSITE" id="PS51918">
    <property type="entry name" value="RADICAL_SAM"/>
    <property type="match status" value="1"/>
</dbReference>
<evidence type="ECO:0000256" key="1">
    <source>
        <dbReference type="ARBA" id="ARBA00001966"/>
    </source>
</evidence>
<evidence type="ECO:0000256" key="4">
    <source>
        <dbReference type="ARBA" id="ARBA00023004"/>
    </source>
</evidence>
<reference evidence="7 8" key="1">
    <citation type="submission" date="2016-06" db="EMBL/GenBank/DDBJ databases">
        <title>Respiratory ammonification of nitrate coupled to the oxidation of elemental sulfur in deep-sea autotrophic thermophilic bacteria.</title>
        <authorList>
            <person name="Slobodkina G.B."/>
            <person name="Mardanov A.V."/>
            <person name="Ravin N.V."/>
            <person name="Frolova A.A."/>
            <person name="Viryasiv M.B."/>
            <person name="Chernyh N.A."/>
            <person name="Bonch-Osmolovskaya E.A."/>
            <person name="Slobodkin A.I."/>
        </authorList>
    </citation>
    <scope>NUCLEOTIDE SEQUENCE [LARGE SCALE GENOMIC DNA]</scope>
    <source>
        <strain evidence="7 8">S69</strain>
    </source>
</reference>
<dbReference type="GO" id="GO:0051536">
    <property type="term" value="F:iron-sulfur cluster binding"/>
    <property type="evidence" value="ECO:0007669"/>
    <property type="project" value="UniProtKB-KW"/>
</dbReference>
<dbReference type="InterPro" id="IPR013785">
    <property type="entry name" value="Aldolase_TIM"/>
</dbReference>
<evidence type="ECO:0000313" key="8">
    <source>
        <dbReference type="Proteomes" id="UP000093080"/>
    </source>
</evidence>
<comment type="caution">
    <text evidence="7">The sequence shown here is derived from an EMBL/GenBank/DDBJ whole genome shotgun (WGS) entry which is preliminary data.</text>
</comment>
<dbReference type="PANTHER" id="PTHR11228">
    <property type="entry name" value="RADICAL SAM DOMAIN PROTEIN"/>
    <property type="match status" value="1"/>
</dbReference>
<dbReference type="STRING" id="1156395.DBT_1184"/>
<keyword evidence="3" id="KW-0479">Metal-binding</keyword>
<evidence type="ECO:0000259" key="6">
    <source>
        <dbReference type="PROSITE" id="PS51918"/>
    </source>
</evidence>
<dbReference type="PATRIC" id="fig|1156395.6.peg.1199"/>
<dbReference type="CDD" id="cd01335">
    <property type="entry name" value="Radical_SAM"/>
    <property type="match status" value="1"/>
</dbReference>
<evidence type="ECO:0000256" key="5">
    <source>
        <dbReference type="ARBA" id="ARBA00023014"/>
    </source>
</evidence>
<dbReference type="SMART" id="SM00729">
    <property type="entry name" value="Elp3"/>
    <property type="match status" value="1"/>
</dbReference>
<gene>
    <name evidence="7" type="ORF">DBT_1184</name>
</gene>
<dbReference type="NCBIfam" id="TIGR04082">
    <property type="entry name" value="rSAM_for_selen"/>
    <property type="match status" value="1"/>
</dbReference>
<dbReference type="Pfam" id="PF13186">
    <property type="entry name" value="SPASM"/>
    <property type="match status" value="1"/>
</dbReference>
<keyword evidence="5" id="KW-0411">Iron-sulfur</keyword>
<keyword evidence="8" id="KW-1185">Reference proteome</keyword>
<dbReference type="EMBL" id="MAGO01000005">
    <property type="protein sequence ID" value="OCC15437.1"/>
    <property type="molecule type" value="Genomic_DNA"/>
</dbReference>
<protein>
    <submittedName>
        <fullName evidence="7">Radical SAM domain protein</fullName>
    </submittedName>
</protein>
<dbReference type="InterPro" id="IPR050377">
    <property type="entry name" value="Radical_SAM_PqqE_MftC-like"/>
</dbReference>
<proteinExistence type="predicted"/>
<name>A0A1B9F668_9BACT</name>
<keyword evidence="2" id="KW-0949">S-adenosyl-L-methionine</keyword>
<dbReference type="InterPro" id="IPR023885">
    <property type="entry name" value="4Fe4S-binding_SPASM_dom"/>
</dbReference>
<dbReference type="Pfam" id="PF04055">
    <property type="entry name" value="Radical_SAM"/>
    <property type="match status" value="1"/>
</dbReference>
<feature type="domain" description="Radical SAM core" evidence="6">
    <location>
        <begin position="143"/>
        <end position="358"/>
    </location>
</feature>
<dbReference type="AlphaFoldDB" id="A0A1B9F668"/>
<evidence type="ECO:0000256" key="3">
    <source>
        <dbReference type="ARBA" id="ARBA00022723"/>
    </source>
</evidence>
<sequence length="471" mass="53526">MVYDFLQEITTSHYLSPEIRASLENALSYVKGIELDLEEIDGIEINPSIELIEDEGQRFFLVYKHPLDGELRLRPATSQDLLALKIVAEHLDLKAVSSDFNVSIGDIESTIWDAIDEGLLVIPHPKIKRDKSSFPENAFTEGLISPRVFSLQWHITQRCDLHCKHCYDRSERAPLSLEKAFEVLEELREFCWGHFVRGHVCFSGGNPFLYPHFKEIYEGAIKMGFMVSILGNPVPREWLEAMLKIGMPNYYQVSLEGLEETNDAIRGTGHFKRTLDFLTLLRELGVDSSVMLTLTNKNIDEVIPLSKILDQYTDSFTFNRLSVVGEGARLSLPKREKFWSFLEEFMTSSEEIECIYFKDNLINVLLDREGKEPFDGCTGFGCGAAFNFVALLSDGEVHACRKFPSFLGNIFEQGLETIYYSDRAQKYRNRPAECRTCRLSPACGGCFASANSFGLDIFSEKDPFCPIGDKK</sequence>
<evidence type="ECO:0000313" key="7">
    <source>
        <dbReference type="EMBL" id="OCC15437.1"/>
    </source>
</evidence>
<dbReference type="NCBIfam" id="TIGR04085">
    <property type="entry name" value="rSAM_more_4Fe4S"/>
    <property type="match status" value="1"/>
</dbReference>
<dbReference type="OrthoDB" id="9772409at2"/>
<comment type="cofactor">
    <cofactor evidence="1">
        <name>[4Fe-4S] cluster</name>
        <dbReference type="ChEBI" id="CHEBI:49883"/>
    </cofactor>
</comment>
<dbReference type="GO" id="GO:0003824">
    <property type="term" value="F:catalytic activity"/>
    <property type="evidence" value="ECO:0007669"/>
    <property type="project" value="InterPro"/>
</dbReference>
<dbReference type="Proteomes" id="UP000093080">
    <property type="component" value="Unassembled WGS sequence"/>
</dbReference>
<evidence type="ECO:0000256" key="2">
    <source>
        <dbReference type="ARBA" id="ARBA00022691"/>
    </source>
</evidence>
<dbReference type="InterPro" id="IPR006638">
    <property type="entry name" value="Elp3/MiaA/NifB-like_rSAM"/>
</dbReference>
<dbReference type="GO" id="GO:0046872">
    <property type="term" value="F:metal ion binding"/>
    <property type="evidence" value="ECO:0007669"/>
    <property type="project" value="UniProtKB-KW"/>
</dbReference>
<dbReference type="InterPro" id="IPR023807">
    <property type="entry name" value="Peptide_mod_rSAM"/>
</dbReference>
<organism evidence="7 8">
    <name type="scientific">Dissulfuribacter thermophilus</name>
    <dbReference type="NCBI Taxonomy" id="1156395"/>
    <lineage>
        <taxon>Bacteria</taxon>
        <taxon>Pseudomonadati</taxon>
        <taxon>Thermodesulfobacteriota</taxon>
        <taxon>Dissulfuribacteria</taxon>
        <taxon>Dissulfuribacterales</taxon>
        <taxon>Dissulfuribacteraceae</taxon>
        <taxon>Dissulfuribacter</taxon>
    </lineage>
</organism>
<dbReference type="SFLD" id="SFLDS00029">
    <property type="entry name" value="Radical_SAM"/>
    <property type="match status" value="1"/>
</dbReference>